<dbReference type="PANTHER" id="PTHR42994:SF2">
    <property type="entry name" value="PEPTIDASE"/>
    <property type="match status" value="1"/>
</dbReference>
<evidence type="ECO:0000256" key="1">
    <source>
        <dbReference type="ARBA" id="ARBA00001947"/>
    </source>
</evidence>
<dbReference type="NCBIfam" id="TIGR01883">
    <property type="entry name" value="PepT-like"/>
    <property type="match status" value="1"/>
</dbReference>
<dbReference type="SUPFAM" id="SSF55031">
    <property type="entry name" value="Bacterial exopeptidase dimerisation domain"/>
    <property type="match status" value="1"/>
</dbReference>
<evidence type="ECO:0000256" key="6">
    <source>
        <dbReference type="PIRSR" id="PIRSR001123-2"/>
    </source>
</evidence>
<dbReference type="InterPro" id="IPR002933">
    <property type="entry name" value="Peptidase_M20"/>
</dbReference>
<keyword evidence="8" id="KW-0031">Aminopeptidase</keyword>
<feature type="binding site" evidence="6">
    <location>
        <position position="344"/>
    </location>
    <ligand>
        <name>Zn(2+)</name>
        <dbReference type="ChEBI" id="CHEBI:29105"/>
        <label>2</label>
    </ligand>
</feature>
<evidence type="ECO:0000256" key="3">
    <source>
        <dbReference type="ARBA" id="ARBA00022801"/>
    </source>
</evidence>
<dbReference type="InterPro" id="IPR008007">
    <property type="entry name" value="Peptidase_M42"/>
</dbReference>
<dbReference type="InterPro" id="IPR036264">
    <property type="entry name" value="Bact_exopeptidase_dim_dom"/>
</dbReference>
<dbReference type="GO" id="GO:0004177">
    <property type="term" value="F:aminopeptidase activity"/>
    <property type="evidence" value="ECO:0007669"/>
    <property type="project" value="UniProtKB-UniRule"/>
</dbReference>
<protein>
    <submittedName>
        <fullName evidence="8">Tripeptide aminopeptidase</fullName>
    </submittedName>
</protein>
<gene>
    <name evidence="8" type="ORF">SAMN05446037_101080</name>
</gene>
<feature type="domain" description="Peptidase M20 dimerisation" evidence="7">
    <location>
        <begin position="182"/>
        <end position="272"/>
    </location>
</feature>
<name>A0A239EME1_9FIRM</name>
<keyword evidence="4" id="KW-0862">Zinc</keyword>
<reference evidence="9" key="1">
    <citation type="submission" date="2017-06" db="EMBL/GenBank/DDBJ databases">
        <authorList>
            <person name="Varghese N."/>
            <person name="Submissions S."/>
        </authorList>
    </citation>
    <scope>NUCLEOTIDE SEQUENCE [LARGE SCALE GENOMIC DNA]</scope>
    <source>
        <strain evidence="9">SCA</strain>
    </source>
</reference>
<dbReference type="Pfam" id="PF01546">
    <property type="entry name" value="Peptidase_M20"/>
    <property type="match status" value="1"/>
</dbReference>
<evidence type="ECO:0000256" key="4">
    <source>
        <dbReference type="ARBA" id="ARBA00022833"/>
    </source>
</evidence>
<evidence type="ECO:0000256" key="5">
    <source>
        <dbReference type="PIRNR" id="PIRNR001123"/>
    </source>
</evidence>
<organism evidence="8 9">
    <name type="scientific">Anaerovirgula multivorans</name>
    <dbReference type="NCBI Taxonomy" id="312168"/>
    <lineage>
        <taxon>Bacteria</taxon>
        <taxon>Bacillati</taxon>
        <taxon>Bacillota</taxon>
        <taxon>Clostridia</taxon>
        <taxon>Peptostreptococcales</taxon>
        <taxon>Natronincolaceae</taxon>
        <taxon>Anaerovirgula</taxon>
    </lineage>
</organism>
<evidence type="ECO:0000313" key="9">
    <source>
        <dbReference type="Proteomes" id="UP000198304"/>
    </source>
</evidence>
<comment type="cofactor">
    <cofactor evidence="1">
        <name>Zn(2+)</name>
        <dbReference type="ChEBI" id="CHEBI:29105"/>
    </cofactor>
</comment>
<evidence type="ECO:0000259" key="7">
    <source>
        <dbReference type="Pfam" id="PF07687"/>
    </source>
</evidence>
<dbReference type="GO" id="GO:0046872">
    <property type="term" value="F:metal ion binding"/>
    <property type="evidence" value="ECO:0007669"/>
    <property type="project" value="UniProtKB-UniRule"/>
</dbReference>
<dbReference type="OrthoDB" id="9773892at2"/>
<keyword evidence="3" id="KW-0378">Hydrolase</keyword>
<sequence>MVNQDRLVQEFLELVQIDSHSGKEGKIAEVLTKKLQELGLDVMVDAAGEKVGGETGNLIAKLKGKGEGPAILFSCHMDTVKPGEGVKPIIKEEIIYSDGTTILGGDNKAGIAAVLEGIRVIKENKVPHGDIEVAFSIWEEGGLFGAKYLDYSKINAKYGFILDSGGSPGEIITTGPCQDKVNAKIFGKPAHAGVAPEEGISAIMIAARAIENMKLLRIDEETTANIGVITGGEATNIVTPLVEIKAEARSLKEDKLDVQSAHMAEAFKKAAADFGGRVEIDVERMYPPFHVEENDEIVSKVKEAFSQIGIEGYTAATGGGSDTNILNGNGIKAVNLGIGEKKAHTLEEHIHIKDLVNSAKMVAQIIQVFG</sequence>
<dbReference type="PIRSF" id="PIRSF001123">
    <property type="entry name" value="PepA_GA"/>
    <property type="match status" value="1"/>
</dbReference>
<proteinExistence type="inferred from homology"/>
<dbReference type="Gene3D" id="3.30.70.360">
    <property type="match status" value="1"/>
</dbReference>
<dbReference type="Proteomes" id="UP000198304">
    <property type="component" value="Unassembled WGS sequence"/>
</dbReference>
<keyword evidence="2 6" id="KW-0479">Metal-binding</keyword>
<comment type="similarity">
    <text evidence="5">Belongs to the peptidase M42 family.</text>
</comment>
<evidence type="ECO:0000256" key="2">
    <source>
        <dbReference type="ARBA" id="ARBA00022723"/>
    </source>
</evidence>
<evidence type="ECO:0000313" key="8">
    <source>
        <dbReference type="EMBL" id="SNS45044.1"/>
    </source>
</evidence>
<dbReference type="InterPro" id="IPR010162">
    <property type="entry name" value="PepT-like"/>
</dbReference>
<keyword evidence="9" id="KW-1185">Reference proteome</keyword>
<accession>A0A239EME1</accession>
<dbReference type="Gene3D" id="3.40.630.10">
    <property type="entry name" value="Zn peptidases"/>
    <property type="match status" value="1"/>
</dbReference>
<dbReference type="EMBL" id="FZOJ01000010">
    <property type="protein sequence ID" value="SNS45044.1"/>
    <property type="molecule type" value="Genomic_DNA"/>
</dbReference>
<dbReference type="Pfam" id="PF07687">
    <property type="entry name" value="M20_dimer"/>
    <property type="match status" value="1"/>
</dbReference>
<dbReference type="InterPro" id="IPR011650">
    <property type="entry name" value="Peptidase_M20_dimer"/>
</dbReference>
<dbReference type="PANTHER" id="PTHR42994">
    <property type="entry name" value="PEPTIDASE T"/>
    <property type="match status" value="1"/>
</dbReference>
<comment type="cofactor">
    <cofactor evidence="6">
        <name>a divalent metal cation</name>
        <dbReference type="ChEBI" id="CHEBI:60240"/>
    </cofactor>
    <text evidence="6">Binds 2 divalent metal cations per subunit.</text>
</comment>
<keyword evidence="8" id="KW-0645">Protease</keyword>
<dbReference type="RefSeq" id="WP_089283120.1">
    <property type="nucleotide sequence ID" value="NZ_FZOJ01000010.1"/>
</dbReference>
<dbReference type="AlphaFoldDB" id="A0A239EME1"/>
<dbReference type="SUPFAM" id="SSF53187">
    <property type="entry name" value="Zn-dependent exopeptidases"/>
    <property type="match status" value="1"/>
</dbReference>